<dbReference type="FunFam" id="3.80.10.10:FF:001164">
    <property type="entry name" value="GH01279p"/>
    <property type="match status" value="2"/>
</dbReference>
<protein>
    <recommendedName>
        <fullName evidence="7">Fibronectin type-III domain-containing protein</fullName>
    </recommendedName>
</protein>
<dbReference type="OrthoDB" id="10027416at2759"/>
<dbReference type="SMART" id="SM00369">
    <property type="entry name" value="LRR_TYP"/>
    <property type="match status" value="32"/>
</dbReference>
<dbReference type="Pfam" id="PF00041">
    <property type="entry name" value="fn3"/>
    <property type="match status" value="1"/>
</dbReference>
<keyword evidence="4" id="KW-1015">Disulfide bond</keyword>
<dbReference type="InterPro" id="IPR001611">
    <property type="entry name" value="Leu-rich_rpt"/>
</dbReference>
<feature type="domain" description="Fibronectin type-III" evidence="7">
    <location>
        <begin position="1208"/>
        <end position="1304"/>
    </location>
</feature>
<dbReference type="PROSITE" id="PS51450">
    <property type="entry name" value="LRR"/>
    <property type="match status" value="11"/>
</dbReference>
<dbReference type="InterPro" id="IPR000483">
    <property type="entry name" value="Cys-rich_flank_reg_C"/>
</dbReference>
<dbReference type="InterPro" id="IPR003961">
    <property type="entry name" value="FN3_dom"/>
</dbReference>
<dbReference type="InterPro" id="IPR036116">
    <property type="entry name" value="FN3_sf"/>
</dbReference>
<dbReference type="InterPro" id="IPR032675">
    <property type="entry name" value="LRR_dom_sf"/>
</dbReference>
<dbReference type="Gene3D" id="3.80.10.10">
    <property type="entry name" value="Ribonuclease Inhibitor"/>
    <property type="match status" value="9"/>
</dbReference>
<feature type="coiled-coil region" evidence="5">
    <location>
        <begin position="1151"/>
        <end position="1178"/>
    </location>
</feature>
<dbReference type="SUPFAM" id="SSF49265">
    <property type="entry name" value="Fibronectin type III"/>
    <property type="match status" value="1"/>
</dbReference>
<proteinExistence type="predicted"/>
<feature type="transmembrane region" description="Helical" evidence="6">
    <location>
        <begin position="1355"/>
        <end position="1378"/>
    </location>
</feature>
<evidence type="ECO:0000259" key="7">
    <source>
        <dbReference type="PROSITE" id="PS50853"/>
    </source>
</evidence>
<keyword evidence="3" id="KW-0677">Repeat</keyword>
<keyword evidence="6" id="KW-0472">Membrane</keyword>
<dbReference type="SUPFAM" id="SSF52058">
    <property type="entry name" value="L domain-like"/>
    <property type="match status" value="4"/>
</dbReference>
<keyword evidence="6" id="KW-0812">Transmembrane</keyword>
<keyword evidence="1" id="KW-0433">Leucine-rich repeat</keyword>
<dbReference type="Gene3D" id="2.60.40.10">
    <property type="entry name" value="Immunoglobulins"/>
    <property type="match status" value="1"/>
</dbReference>
<dbReference type="InterPro" id="IPR013783">
    <property type="entry name" value="Ig-like_fold"/>
</dbReference>
<dbReference type="SMART" id="SM00365">
    <property type="entry name" value="LRR_SD22"/>
    <property type="match status" value="18"/>
</dbReference>
<evidence type="ECO:0000256" key="5">
    <source>
        <dbReference type="SAM" id="Coils"/>
    </source>
</evidence>
<dbReference type="InterPro" id="IPR003591">
    <property type="entry name" value="Leu-rich_rpt_typical-subtyp"/>
</dbReference>
<gene>
    <name evidence="8" type="ORF">HCN44_003555</name>
</gene>
<dbReference type="InterPro" id="IPR050328">
    <property type="entry name" value="Dev_Immune_Receptor"/>
</dbReference>
<evidence type="ECO:0000313" key="8">
    <source>
        <dbReference type="EMBL" id="KAF7987692.1"/>
    </source>
</evidence>
<feature type="transmembrane region" description="Helical" evidence="6">
    <location>
        <begin position="21"/>
        <end position="39"/>
    </location>
</feature>
<dbReference type="PRINTS" id="PR00019">
    <property type="entry name" value="LEURICHRPT"/>
</dbReference>
<dbReference type="CDD" id="cd00063">
    <property type="entry name" value="FN3"/>
    <property type="match status" value="1"/>
</dbReference>
<reference evidence="8 9" key="1">
    <citation type="submission" date="2020-08" db="EMBL/GenBank/DDBJ databases">
        <title>Aphidius gifuensis genome sequencing and assembly.</title>
        <authorList>
            <person name="Du Z."/>
        </authorList>
    </citation>
    <scope>NUCLEOTIDE SEQUENCE [LARGE SCALE GENOMIC DNA]</scope>
    <source>
        <strain evidence="8">YNYX2018</strain>
        <tissue evidence="8">Adults</tissue>
    </source>
</reference>
<organism evidence="8 9">
    <name type="scientific">Aphidius gifuensis</name>
    <name type="common">Parasitoid wasp</name>
    <dbReference type="NCBI Taxonomy" id="684658"/>
    <lineage>
        <taxon>Eukaryota</taxon>
        <taxon>Metazoa</taxon>
        <taxon>Ecdysozoa</taxon>
        <taxon>Arthropoda</taxon>
        <taxon>Hexapoda</taxon>
        <taxon>Insecta</taxon>
        <taxon>Pterygota</taxon>
        <taxon>Neoptera</taxon>
        <taxon>Endopterygota</taxon>
        <taxon>Hymenoptera</taxon>
        <taxon>Apocrita</taxon>
        <taxon>Ichneumonoidea</taxon>
        <taxon>Braconidae</taxon>
        <taxon>Aphidiinae</taxon>
        <taxon>Aphidius</taxon>
    </lineage>
</organism>
<dbReference type="GO" id="GO:0071944">
    <property type="term" value="C:cell periphery"/>
    <property type="evidence" value="ECO:0007669"/>
    <property type="project" value="UniProtKB-ARBA"/>
</dbReference>
<keyword evidence="5" id="KW-0175">Coiled coil</keyword>
<dbReference type="EMBL" id="JACMRX010000006">
    <property type="protein sequence ID" value="KAF7987692.1"/>
    <property type="molecule type" value="Genomic_DNA"/>
</dbReference>
<accession>A0A835CKY0</accession>
<keyword evidence="6" id="KW-1133">Transmembrane helix</keyword>
<evidence type="ECO:0000256" key="4">
    <source>
        <dbReference type="ARBA" id="ARBA00023157"/>
    </source>
</evidence>
<name>A0A835CKY0_APHGI</name>
<evidence type="ECO:0000256" key="1">
    <source>
        <dbReference type="ARBA" id="ARBA00022614"/>
    </source>
</evidence>
<dbReference type="SMART" id="SM00364">
    <property type="entry name" value="LRR_BAC"/>
    <property type="match status" value="9"/>
</dbReference>
<keyword evidence="2" id="KW-0732">Signal</keyword>
<dbReference type="SMART" id="SM00082">
    <property type="entry name" value="LRRCT"/>
    <property type="match status" value="1"/>
</dbReference>
<sequence length="1432" mass="162627">MMTLNLLKRNKRNKKYDSQKRLNIILIIFITTMEIDFIWGQQIPECPPSEVMPNCPCYSFEDALFLECAGANGDTLKKAMQAVLNEAGPSTIVQSLSVYELDKNIVEFKEGSFPHGSNIRNLQISHSNLKDINENAFLNLRQSIESLGIIESRLTQVPQKALAGLHNLIGLDLESNLIQDLPSYCFWGLNLIKLSLKSNQINTISEHTFAGLEKNLAELDIAENKIKLFPMTALRRLDNLITLKLAWNEISNLPNDGYSIINGLLTLDLSSNNFNELQNDCFKSCPTLKTLSLYYNSIDSVNKYAFLSLNKLESIDLSHNKIVFLDIETFKNNINLRTIELSHNNIHYIGGVFTKLSNLRELYLAENNILEIPSDAFLGSINIEVIYLQQNSIRRIDNRGLASLDKLTQLHLSNNFIDNIPIDFFGYSPNLTSVSLDTNNIKQIEKGTFKSLKQLHELRLNDNKLTIIKNGIFYELPELVELLLHNNFIENIEVGSLATLSGLQHVNLQGNQIKYFNDVFKLTPPTTTTATGTLSSSSSSTNSSIFGSSLMSIRLDNNGLLKLENNSLHGQVSLRIIRLGNNKLKFLQSELFRDLLLVERLYLTNNTISKIDDSAFKTMQSLKYLDISKNKLANIGNKIFDDLNELEELYLQDNGLRNIEGYSFSSLKKLRILDLSNNNIMILRENIFLNDIPIKKLNLKNSTIMAIELNAFSGLKLLSELNIENNKLTITSLGHINVPSLRTLVASNNNFSNINENCFNELASLQEVILDNVQLAWLANSTFSKNTNLTRIHMKNNYLKNLPINIFNGLINLRELNINNNELIDIPYDSLDDVSNIEILSLSNNNIKNINIGRMSKLIYLREIDFSYNEIETITDFTMTNLSRLLSIDLSNNKLNNLPVNFFLHSYMLRRVDISVNKFHEIPSYALSGDNLSGLTWLNLTKNPLIKIHDKPTELIYPLLLELHISSTNLTIITSQEFQSFPALQHLYLQKNCIQRISPGGFSSLINLLTLNLGQNSLEIMPQERLQGLEHLRILNITNNRIKELDEFPPDLRSLQILDLSYNQISTVGKDTFCNLVSLVELHLYGNWISAISSEAFKPLKKLRLLDLSRNYLENLPLNAFRPLETQIRSLRAEENPLHCDCESQELWEWLRDHQKLVGRLDRERKNYQNDIENVGDNVESGLLRCQQPPELRGLVFLDLDPHTFCSTPLVIKLAIQDIQPFSVFVSWQSRNHSGLYGYQVAYHSLDNVNEVRGKLLDPKARSVKLSKLSSDTRYVICVLGLGSWSTPISQDINTWQWNTTQDDLIDNTVLPIMIDSPMSRCTQVKTLDSPNSIIGNSIISSDNVSLSSILTRRLGLIVGSCMGFVVFILLVTVLGYMKMKKQRAAMKREQPIPTNPPDFMTYRHYSLQSGDRLDTSCPSYITNIGTTTLNS</sequence>
<comment type="caution">
    <text evidence="8">The sequence shown here is derived from an EMBL/GenBank/DDBJ whole genome shotgun (WGS) entry which is preliminary data.</text>
</comment>
<keyword evidence="9" id="KW-1185">Reference proteome</keyword>
<evidence type="ECO:0000256" key="3">
    <source>
        <dbReference type="ARBA" id="ARBA00022737"/>
    </source>
</evidence>
<dbReference type="PANTHER" id="PTHR24373:SF370">
    <property type="entry name" value="FISH-LIPS, ISOFORM E"/>
    <property type="match status" value="1"/>
</dbReference>
<dbReference type="PANTHER" id="PTHR24373">
    <property type="entry name" value="SLIT RELATED LEUCINE-RICH REPEAT NEURONAL PROTEIN"/>
    <property type="match status" value="1"/>
</dbReference>
<evidence type="ECO:0000313" key="9">
    <source>
        <dbReference type="Proteomes" id="UP000639338"/>
    </source>
</evidence>
<dbReference type="PROSITE" id="PS50853">
    <property type="entry name" value="FN3"/>
    <property type="match status" value="1"/>
</dbReference>
<dbReference type="Pfam" id="PF13855">
    <property type="entry name" value="LRR_8"/>
    <property type="match status" value="8"/>
</dbReference>
<dbReference type="Proteomes" id="UP000639338">
    <property type="component" value="Unassembled WGS sequence"/>
</dbReference>
<evidence type="ECO:0000256" key="2">
    <source>
        <dbReference type="ARBA" id="ARBA00022729"/>
    </source>
</evidence>
<evidence type="ECO:0000256" key="6">
    <source>
        <dbReference type="SAM" id="Phobius"/>
    </source>
</evidence>